<comment type="caution">
    <text evidence="2">The sequence shown here is derived from an EMBL/GenBank/DDBJ whole genome shotgun (WGS) entry which is preliminary data.</text>
</comment>
<protein>
    <submittedName>
        <fullName evidence="2">Uncharacterized protein</fullName>
    </submittedName>
</protein>
<evidence type="ECO:0000256" key="1">
    <source>
        <dbReference type="SAM" id="MobiDB-lite"/>
    </source>
</evidence>
<dbReference type="PANTHER" id="PTHR33825:SF4">
    <property type="entry name" value="OS05G0137600 PROTEIN"/>
    <property type="match status" value="1"/>
</dbReference>
<evidence type="ECO:0000313" key="2">
    <source>
        <dbReference type="EMBL" id="GMN55065.1"/>
    </source>
</evidence>
<organism evidence="2 3">
    <name type="scientific">Ficus carica</name>
    <name type="common">Common fig</name>
    <dbReference type="NCBI Taxonomy" id="3494"/>
    <lineage>
        <taxon>Eukaryota</taxon>
        <taxon>Viridiplantae</taxon>
        <taxon>Streptophyta</taxon>
        <taxon>Embryophyta</taxon>
        <taxon>Tracheophyta</taxon>
        <taxon>Spermatophyta</taxon>
        <taxon>Magnoliopsida</taxon>
        <taxon>eudicotyledons</taxon>
        <taxon>Gunneridae</taxon>
        <taxon>Pentapetalae</taxon>
        <taxon>rosids</taxon>
        <taxon>fabids</taxon>
        <taxon>Rosales</taxon>
        <taxon>Moraceae</taxon>
        <taxon>Ficeae</taxon>
        <taxon>Ficus</taxon>
    </lineage>
</organism>
<dbReference type="EMBL" id="BTGU01000055">
    <property type="protein sequence ID" value="GMN55065.1"/>
    <property type="molecule type" value="Genomic_DNA"/>
</dbReference>
<dbReference type="PANTHER" id="PTHR33825">
    <property type="entry name" value="CHITINASE-LIKE PROTEIN"/>
    <property type="match status" value="1"/>
</dbReference>
<proteinExistence type="predicted"/>
<gene>
    <name evidence="2" type="ORF">TIFTF001_024192</name>
</gene>
<sequence length="96" mass="10543">MFALNLLLLQAFASFLSLAILSIPTIKAFRRLASSTEQLAKVVSQEVPGTLTSLRLSGLEIHQLTRQLATLRQFLSSSPLSKRHRSSKSSSSTTKE</sequence>
<keyword evidence="3" id="KW-1185">Reference proteome</keyword>
<name>A0AA88AMX3_FICCA</name>
<dbReference type="Proteomes" id="UP001187192">
    <property type="component" value="Unassembled WGS sequence"/>
</dbReference>
<dbReference type="AlphaFoldDB" id="A0AA88AMX3"/>
<accession>A0AA88AMX3</accession>
<reference evidence="2" key="1">
    <citation type="submission" date="2023-07" db="EMBL/GenBank/DDBJ databases">
        <title>draft genome sequence of fig (Ficus carica).</title>
        <authorList>
            <person name="Takahashi T."/>
            <person name="Nishimura K."/>
        </authorList>
    </citation>
    <scope>NUCLEOTIDE SEQUENCE</scope>
</reference>
<evidence type="ECO:0000313" key="3">
    <source>
        <dbReference type="Proteomes" id="UP001187192"/>
    </source>
</evidence>
<feature type="region of interest" description="Disordered" evidence="1">
    <location>
        <begin position="77"/>
        <end position="96"/>
    </location>
</feature>